<dbReference type="Gene3D" id="3.40.50.1820">
    <property type="entry name" value="alpha/beta hydrolase"/>
    <property type="match status" value="1"/>
</dbReference>
<dbReference type="GO" id="GO:0016020">
    <property type="term" value="C:membrane"/>
    <property type="evidence" value="ECO:0007669"/>
    <property type="project" value="TreeGrafter"/>
</dbReference>
<gene>
    <name evidence="2" type="ORF">SSE37_04440</name>
</gene>
<name>A3K1R8_SAGS3</name>
<comment type="caution">
    <text evidence="2">The sequence shown here is derived from an EMBL/GenBank/DDBJ whole genome shotgun (WGS) entry which is preliminary data.</text>
</comment>
<dbReference type="eggNOG" id="COG2267">
    <property type="taxonomic scope" value="Bacteria"/>
</dbReference>
<protein>
    <submittedName>
        <fullName evidence="2">Alpha/beta hydrolase</fullName>
    </submittedName>
</protein>
<evidence type="ECO:0000313" key="3">
    <source>
        <dbReference type="Proteomes" id="UP000005713"/>
    </source>
</evidence>
<dbReference type="Proteomes" id="UP000005713">
    <property type="component" value="Unassembled WGS sequence"/>
</dbReference>
<proteinExistence type="predicted"/>
<dbReference type="InterPro" id="IPR000073">
    <property type="entry name" value="AB_hydrolase_1"/>
</dbReference>
<dbReference type="PANTHER" id="PTHR43798">
    <property type="entry name" value="MONOACYLGLYCEROL LIPASE"/>
    <property type="match status" value="1"/>
</dbReference>
<dbReference type="ESTHER" id="9rhob-a3k1r8">
    <property type="family name" value="6_AlphaBeta_hydrolase"/>
</dbReference>
<accession>A3K1R8</accession>
<keyword evidence="2" id="KW-0378">Hydrolase</keyword>
<dbReference type="InterPro" id="IPR029058">
    <property type="entry name" value="AB_hydrolase_fold"/>
</dbReference>
<dbReference type="InterPro" id="IPR050266">
    <property type="entry name" value="AB_hydrolase_sf"/>
</dbReference>
<organism evidence="2 3">
    <name type="scientific">Sagittula stellata (strain ATCC 700073 / DSM 11524 / E-37)</name>
    <dbReference type="NCBI Taxonomy" id="388399"/>
    <lineage>
        <taxon>Bacteria</taxon>
        <taxon>Pseudomonadati</taxon>
        <taxon>Pseudomonadota</taxon>
        <taxon>Alphaproteobacteria</taxon>
        <taxon>Rhodobacterales</taxon>
        <taxon>Roseobacteraceae</taxon>
        <taxon>Sagittula</taxon>
    </lineage>
</organism>
<sequence length="320" mass="34572">MKPLMWAAYVLAFAAAAWGLSHLRAGLRERAAGAAFPPSGRFVEVGTTRVHYVTRGEGPDVVLIHGMSGNLRDMTFSLVDRLAKDFRVTAFDRPGMGYTDRLHDGGETIVEQAALLSAASRALGLEKPVLMGQSYGGSVALAWAVEFPETISALVLTASPSHPWDGGMSWLYKVNSHPILGPLAIPFEAAWVPSGYVQGAVESVFDPQDMPPGYDSHIGAPLTIRRAALRTNALHRAGLLDQIAELEPRYDVLSSMPVELVHGTADKTVGLHIHSEPLAERLPHARLTVLDGIGHMPHHVREGAVVEAIRRALERAGKRD</sequence>
<dbReference type="RefSeq" id="WP_005857749.1">
    <property type="nucleotide sequence ID" value="NZ_CP155729.1"/>
</dbReference>
<evidence type="ECO:0000259" key="1">
    <source>
        <dbReference type="Pfam" id="PF00561"/>
    </source>
</evidence>
<feature type="domain" description="AB hydrolase-1" evidence="1">
    <location>
        <begin position="61"/>
        <end position="165"/>
    </location>
</feature>
<dbReference type="GO" id="GO:0016787">
    <property type="term" value="F:hydrolase activity"/>
    <property type="evidence" value="ECO:0007669"/>
    <property type="project" value="UniProtKB-KW"/>
</dbReference>
<reference evidence="2 3" key="1">
    <citation type="submission" date="2006-06" db="EMBL/GenBank/DDBJ databases">
        <authorList>
            <person name="Moran M.A."/>
            <person name="Ferriera S."/>
            <person name="Johnson J."/>
            <person name="Kravitz S."/>
            <person name="Beeson K."/>
            <person name="Sutton G."/>
            <person name="Rogers Y.-H."/>
            <person name="Friedman R."/>
            <person name="Frazier M."/>
            <person name="Venter J.C."/>
        </authorList>
    </citation>
    <scope>NUCLEOTIDE SEQUENCE [LARGE SCALE GENOMIC DNA]</scope>
    <source>
        <strain evidence="2 3">E-37</strain>
    </source>
</reference>
<dbReference type="PRINTS" id="PR00111">
    <property type="entry name" value="ABHYDROLASE"/>
</dbReference>
<dbReference type="Pfam" id="PF00561">
    <property type="entry name" value="Abhydrolase_1"/>
    <property type="match status" value="1"/>
</dbReference>
<dbReference type="SUPFAM" id="SSF53474">
    <property type="entry name" value="alpha/beta-Hydrolases"/>
    <property type="match status" value="1"/>
</dbReference>
<dbReference type="EMBL" id="AAYA01000004">
    <property type="protein sequence ID" value="EBA08864.1"/>
    <property type="molecule type" value="Genomic_DNA"/>
</dbReference>
<keyword evidence="3" id="KW-1185">Reference proteome</keyword>
<dbReference type="PANTHER" id="PTHR43798:SF33">
    <property type="entry name" value="HYDROLASE, PUTATIVE (AFU_ORTHOLOGUE AFUA_2G14860)-RELATED"/>
    <property type="match status" value="1"/>
</dbReference>
<evidence type="ECO:0000313" key="2">
    <source>
        <dbReference type="EMBL" id="EBA08864.1"/>
    </source>
</evidence>
<dbReference type="AlphaFoldDB" id="A3K1R8"/>